<accession>A0A1I7WAA5</accession>
<evidence type="ECO:0000313" key="1">
    <source>
        <dbReference type="Proteomes" id="UP000095283"/>
    </source>
</evidence>
<evidence type="ECO:0000313" key="2">
    <source>
        <dbReference type="WBParaSite" id="Hba_01593"/>
    </source>
</evidence>
<reference evidence="2" key="1">
    <citation type="submission" date="2016-11" db="UniProtKB">
        <authorList>
            <consortium name="WormBaseParasite"/>
        </authorList>
    </citation>
    <scope>IDENTIFICATION</scope>
</reference>
<dbReference type="AlphaFoldDB" id="A0A1I7WAA5"/>
<proteinExistence type="predicted"/>
<dbReference type="Proteomes" id="UP000095283">
    <property type="component" value="Unplaced"/>
</dbReference>
<protein>
    <submittedName>
        <fullName evidence="2">Uncharacterized protein</fullName>
    </submittedName>
</protein>
<sequence>MSKTLRYIIMFTIKSALREHSRNNRYDTDRLLFYTAHPDSLYNLILRSDRRIYTNHLQIAKHDHSHDYIFNIENEE</sequence>
<name>A0A1I7WAA5_HETBA</name>
<organism evidence="1 2">
    <name type="scientific">Heterorhabditis bacteriophora</name>
    <name type="common">Entomopathogenic nematode worm</name>
    <dbReference type="NCBI Taxonomy" id="37862"/>
    <lineage>
        <taxon>Eukaryota</taxon>
        <taxon>Metazoa</taxon>
        <taxon>Ecdysozoa</taxon>
        <taxon>Nematoda</taxon>
        <taxon>Chromadorea</taxon>
        <taxon>Rhabditida</taxon>
        <taxon>Rhabditina</taxon>
        <taxon>Rhabditomorpha</taxon>
        <taxon>Strongyloidea</taxon>
        <taxon>Heterorhabditidae</taxon>
        <taxon>Heterorhabditis</taxon>
    </lineage>
</organism>
<dbReference type="WBParaSite" id="Hba_01593">
    <property type="protein sequence ID" value="Hba_01593"/>
    <property type="gene ID" value="Hba_01593"/>
</dbReference>
<keyword evidence="1" id="KW-1185">Reference proteome</keyword>